<evidence type="ECO:0000313" key="3">
    <source>
        <dbReference type="Proteomes" id="UP000283684"/>
    </source>
</evidence>
<dbReference type="AlphaFoldDB" id="A0A413N6S3"/>
<reference evidence="3 4" key="1">
    <citation type="submission" date="2018-08" db="EMBL/GenBank/DDBJ databases">
        <title>A genome reference for cultivated species of the human gut microbiota.</title>
        <authorList>
            <person name="Zou Y."/>
            <person name="Xue W."/>
            <person name="Luo G."/>
        </authorList>
    </citation>
    <scope>NUCLEOTIDE SEQUENCE [LARGE SCALE GENOMIC DNA]</scope>
    <source>
        <strain evidence="2 4">AM18-14LB</strain>
        <strain evidence="1 3">AM50-4</strain>
    </source>
</reference>
<name>A0A413N6S3_BACUN</name>
<dbReference type="Gene3D" id="1.10.3230.30">
    <property type="entry name" value="Phage gp6-like head-tail connector protein"/>
    <property type="match status" value="1"/>
</dbReference>
<gene>
    <name evidence="2" type="ORF">DW216_05895</name>
    <name evidence="1" type="ORF">DW988_19165</name>
</gene>
<proteinExistence type="predicted"/>
<dbReference type="EMBL" id="QRJL01000002">
    <property type="protein sequence ID" value="RHH33674.1"/>
    <property type="molecule type" value="Genomic_DNA"/>
</dbReference>
<dbReference type="CDD" id="cd08054">
    <property type="entry name" value="gp6"/>
    <property type="match status" value="1"/>
</dbReference>
<dbReference type="Proteomes" id="UP000283684">
    <property type="component" value="Unassembled WGS sequence"/>
</dbReference>
<protein>
    <submittedName>
        <fullName evidence="1">Phage gp6-like head-tail connector protein</fullName>
    </submittedName>
</protein>
<evidence type="ECO:0000313" key="4">
    <source>
        <dbReference type="Proteomes" id="UP000283766"/>
    </source>
</evidence>
<evidence type="ECO:0000313" key="2">
    <source>
        <dbReference type="EMBL" id="RHH33674.1"/>
    </source>
</evidence>
<dbReference type="InterPro" id="IPR021146">
    <property type="entry name" value="Phage_gp6-like_head-tail"/>
</dbReference>
<dbReference type="NCBIfam" id="TIGR01560">
    <property type="entry name" value="put_DNA_pack"/>
    <property type="match status" value="1"/>
</dbReference>
<dbReference type="EMBL" id="QSEE01000028">
    <property type="protein sequence ID" value="RGZ44230.1"/>
    <property type="molecule type" value="Genomic_DNA"/>
</dbReference>
<sequence length="110" mass="12738">MFQYLHLFLKCVMKEYITLEEIKKHLNIDFSDDDTYLADIVTVAQMSVERAINAPLSEHEENGALNPMLKHAIKILAGNFYANREPVSFATPNVIPYTLAYLIRPFKKYQ</sequence>
<evidence type="ECO:0000313" key="1">
    <source>
        <dbReference type="EMBL" id="RGZ44230.1"/>
    </source>
</evidence>
<dbReference type="Proteomes" id="UP000283766">
    <property type="component" value="Unassembled WGS sequence"/>
</dbReference>
<comment type="caution">
    <text evidence="1">The sequence shown here is derived from an EMBL/GenBank/DDBJ whole genome shotgun (WGS) entry which is preliminary data.</text>
</comment>
<dbReference type="InterPro" id="IPR006450">
    <property type="entry name" value="Phage_HK97_gp6-like"/>
</dbReference>
<organism evidence="1 3">
    <name type="scientific">Bacteroides uniformis</name>
    <dbReference type="NCBI Taxonomy" id="820"/>
    <lineage>
        <taxon>Bacteria</taxon>
        <taxon>Pseudomonadati</taxon>
        <taxon>Bacteroidota</taxon>
        <taxon>Bacteroidia</taxon>
        <taxon>Bacteroidales</taxon>
        <taxon>Bacteroidaceae</taxon>
        <taxon>Bacteroides</taxon>
    </lineage>
</organism>
<dbReference type="Pfam" id="PF05135">
    <property type="entry name" value="Phage_connect_1"/>
    <property type="match status" value="1"/>
</dbReference>
<accession>A0A413N6S3</accession>